<proteinExistence type="predicted"/>
<dbReference type="OrthoDB" id="3428089at2"/>
<dbReference type="EMBL" id="PPCV01000010">
    <property type="protein sequence ID" value="RXW31353.1"/>
    <property type="molecule type" value="Genomic_DNA"/>
</dbReference>
<protein>
    <submittedName>
        <fullName evidence="1">Uncharacterized protein</fullName>
    </submittedName>
</protein>
<organism evidence="1 2">
    <name type="scientific">Propioniciclava flava</name>
    <dbReference type="NCBI Taxonomy" id="2072026"/>
    <lineage>
        <taxon>Bacteria</taxon>
        <taxon>Bacillati</taxon>
        <taxon>Actinomycetota</taxon>
        <taxon>Actinomycetes</taxon>
        <taxon>Propionibacteriales</taxon>
        <taxon>Propionibacteriaceae</taxon>
        <taxon>Propioniciclava</taxon>
    </lineage>
</organism>
<dbReference type="InterPro" id="IPR023393">
    <property type="entry name" value="START-like_dom_sf"/>
</dbReference>
<evidence type="ECO:0000313" key="1">
    <source>
        <dbReference type="EMBL" id="RXW31353.1"/>
    </source>
</evidence>
<dbReference type="AlphaFoldDB" id="A0A4Q2EEH7"/>
<dbReference type="Gene3D" id="1.10.1780.10">
    <property type="entry name" value="Clp, N-terminal domain"/>
    <property type="match status" value="1"/>
</dbReference>
<dbReference type="Gene3D" id="3.30.530.20">
    <property type="match status" value="1"/>
</dbReference>
<comment type="caution">
    <text evidence="1">The sequence shown here is derived from an EMBL/GenBank/DDBJ whole genome shotgun (WGS) entry which is preliminary data.</text>
</comment>
<sequence>MKLTVTQAWLNASAHEAGRVGAAAIDVDHLYLGLLGIGGAAARLLGAHGVTLTTARARTQEMLATDLGVLGLVHREGTIPPPRAQSDEAWPTDLRERARALVAASGKSPDTFALLVLLLQEPSGIIRRLVHADGVLPQDLAAPLKEGSDEPYSTVRAAVTPGLLPEPAFARSVTHFIAEPPQRVIAALRDPAALALLGPASDDGQDPTAPEGAVVTGLGGRRSLRLHAHLRAEEAGEDLTWVWEMLDTAWSGQNLTYHRFIAHEAPGGTDLTHTLGYRTFGVLGRLIEPFTRHAAGGMGLMQQRYTLAAFIAEHDA</sequence>
<dbReference type="Proteomes" id="UP000290624">
    <property type="component" value="Unassembled WGS sequence"/>
</dbReference>
<dbReference type="SUPFAM" id="SSF55961">
    <property type="entry name" value="Bet v1-like"/>
    <property type="match status" value="1"/>
</dbReference>
<dbReference type="RefSeq" id="WP_129459628.1">
    <property type="nucleotide sequence ID" value="NZ_PPCV01000010.1"/>
</dbReference>
<reference evidence="1 2" key="1">
    <citation type="submission" date="2018-01" db="EMBL/GenBank/DDBJ databases">
        <title>Lactibacter flavus gen. nov., sp. nov., a novel bacterium of the family Propionibacteriaceae isolated from raw milk and dairy products.</title>
        <authorList>
            <person name="Wenning M."/>
            <person name="Breitenwieser F."/>
            <person name="Huptas C."/>
            <person name="von Neubeck M."/>
            <person name="Busse H.-J."/>
            <person name="Scherer S."/>
        </authorList>
    </citation>
    <scope>NUCLEOTIDE SEQUENCE [LARGE SCALE GENOMIC DNA]</scope>
    <source>
        <strain evidence="1 2">VG341</strain>
    </source>
</reference>
<dbReference type="InterPro" id="IPR036628">
    <property type="entry name" value="Clp_N_dom_sf"/>
</dbReference>
<accession>A0A4Q2EEH7</accession>
<gene>
    <name evidence="1" type="ORF">C1706_12845</name>
</gene>
<keyword evidence="2" id="KW-1185">Reference proteome</keyword>
<evidence type="ECO:0000313" key="2">
    <source>
        <dbReference type="Proteomes" id="UP000290624"/>
    </source>
</evidence>
<name>A0A4Q2EEH7_9ACTN</name>